<dbReference type="Pfam" id="PF02036">
    <property type="entry name" value="SCP2"/>
    <property type="match status" value="1"/>
</dbReference>
<proteinExistence type="inferred from homology"/>
<dbReference type="SUPFAM" id="SSF55718">
    <property type="entry name" value="SCP-like"/>
    <property type="match status" value="1"/>
</dbReference>
<dbReference type="HAMAP" id="MF_02215">
    <property type="entry name" value="UbiJ"/>
    <property type="match status" value="1"/>
</dbReference>
<evidence type="ECO:0000313" key="2">
    <source>
        <dbReference type="EMBL" id="VAW98315.1"/>
    </source>
</evidence>
<accession>A0A3B0ZXI8</accession>
<dbReference type="EMBL" id="UOFV01000138">
    <property type="protein sequence ID" value="VAW98315.1"/>
    <property type="molecule type" value="Genomic_DNA"/>
</dbReference>
<dbReference type="GO" id="GO:0006744">
    <property type="term" value="P:ubiquinone biosynthetic process"/>
    <property type="evidence" value="ECO:0007669"/>
    <property type="project" value="InterPro"/>
</dbReference>
<dbReference type="InterPro" id="IPR036527">
    <property type="entry name" value="SCP2_sterol-bd_dom_sf"/>
</dbReference>
<dbReference type="InterPro" id="IPR038989">
    <property type="entry name" value="UbiJ"/>
</dbReference>
<protein>
    <submittedName>
        <fullName evidence="2">Protein YigP (COG3165) clustered with ubiquinone biosynthetic genes</fullName>
    </submittedName>
</protein>
<dbReference type="PANTHER" id="PTHR38693:SF1">
    <property type="entry name" value="UBIQUINONE BIOSYNTHESIS ACCESSORY FACTOR UBIJ"/>
    <property type="match status" value="1"/>
</dbReference>
<feature type="domain" description="SCP2" evidence="1">
    <location>
        <begin position="17"/>
        <end position="114"/>
    </location>
</feature>
<dbReference type="PANTHER" id="PTHR38693">
    <property type="entry name" value="UBIQUINONE BIOSYNTHESIS PROTEIN UBIJ"/>
    <property type="match status" value="1"/>
</dbReference>
<reference evidence="2" key="1">
    <citation type="submission" date="2018-06" db="EMBL/GenBank/DDBJ databases">
        <authorList>
            <person name="Zhirakovskaya E."/>
        </authorList>
    </citation>
    <scope>NUCLEOTIDE SEQUENCE</scope>
</reference>
<gene>
    <name evidence="2" type="ORF">MNBD_GAMMA19-1768</name>
</gene>
<evidence type="ECO:0000259" key="1">
    <source>
        <dbReference type="Pfam" id="PF02036"/>
    </source>
</evidence>
<organism evidence="2">
    <name type="scientific">hydrothermal vent metagenome</name>
    <dbReference type="NCBI Taxonomy" id="652676"/>
    <lineage>
        <taxon>unclassified sequences</taxon>
        <taxon>metagenomes</taxon>
        <taxon>ecological metagenomes</taxon>
    </lineage>
</organism>
<name>A0A3B0ZXI8_9ZZZZ</name>
<dbReference type="InterPro" id="IPR003033">
    <property type="entry name" value="SCP2_sterol-bd_dom"/>
</dbReference>
<sequence length="216" mass="23874">MNHLPTAITASIEMAVNRVLQLDEDTLARLQDLQGKVIAIEVRGLDVSLYLIPGPGKLSVYGRFEGEPDTVLRGTPLALMRMGLVKHAGDVLFAGDVEISGDVELGQQFSEILDALDIDWEEHLSHVTGDLVAHKLGNVVRSALSWGQQTVDTLGQDVAEYFQEESETLPNHDEVENYVSQVDVLRADVDRMAARVRRLEDHLNNKPTPKNNGEVE</sequence>
<dbReference type="AlphaFoldDB" id="A0A3B0ZXI8"/>
<keyword evidence="2" id="KW-0830">Ubiquinone</keyword>